<accession>A0A8T1R062</accession>
<evidence type="ECO:0000256" key="1">
    <source>
        <dbReference type="SAM" id="MobiDB-lite"/>
    </source>
</evidence>
<dbReference type="EMBL" id="CM031811">
    <property type="protein sequence ID" value="KAG6659763.1"/>
    <property type="molecule type" value="Genomic_DNA"/>
</dbReference>
<organism evidence="3 4">
    <name type="scientific">Carya illinoinensis</name>
    <name type="common">Pecan</name>
    <dbReference type="NCBI Taxonomy" id="32201"/>
    <lineage>
        <taxon>Eukaryota</taxon>
        <taxon>Viridiplantae</taxon>
        <taxon>Streptophyta</taxon>
        <taxon>Embryophyta</taxon>
        <taxon>Tracheophyta</taxon>
        <taxon>Spermatophyta</taxon>
        <taxon>Magnoliopsida</taxon>
        <taxon>eudicotyledons</taxon>
        <taxon>Gunneridae</taxon>
        <taxon>Pentapetalae</taxon>
        <taxon>rosids</taxon>
        <taxon>fabids</taxon>
        <taxon>Fagales</taxon>
        <taxon>Juglandaceae</taxon>
        <taxon>Carya</taxon>
    </lineage>
</organism>
<comment type="caution">
    <text evidence="3">The sequence shown here is derived from an EMBL/GenBank/DDBJ whole genome shotgun (WGS) entry which is preliminary data.</text>
</comment>
<dbReference type="PANTHER" id="PTHR13586:SF16">
    <property type="entry name" value="PROTEIN DECAPPING 5-LIKE"/>
    <property type="match status" value="1"/>
</dbReference>
<evidence type="ECO:0000259" key="2">
    <source>
        <dbReference type="SMART" id="SM01199"/>
    </source>
</evidence>
<dbReference type="Proteomes" id="UP000811609">
    <property type="component" value="Chromosome 3"/>
</dbReference>
<feature type="region of interest" description="Disordered" evidence="1">
    <location>
        <begin position="18"/>
        <end position="37"/>
    </location>
</feature>
<feature type="domain" description="FDF" evidence="2">
    <location>
        <begin position="194"/>
        <end position="288"/>
    </location>
</feature>
<keyword evidence="4" id="KW-1185">Reference proteome</keyword>
<protein>
    <recommendedName>
        <fullName evidence="2">FDF domain-containing protein</fullName>
    </recommendedName>
</protein>
<gene>
    <name evidence="3" type="ORF">CIPAW_03G058800</name>
</gene>
<dbReference type="SMART" id="SM01199">
    <property type="entry name" value="FDF"/>
    <property type="match status" value="1"/>
</dbReference>
<dbReference type="GO" id="GO:0033962">
    <property type="term" value="P:P-body assembly"/>
    <property type="evidence" value="ECO:0007669"/>
    <property type="project" value="TreeGrafter"/>
</dbReference>
<dbReference type="AlphaFoldDB" id="A0A8T1R062"/>
<feature type="compositionally biased region" description="Polar residues" evidence="1">
    <location>
        <begin position="18"/>
        <end position="30"/>
    </location>
</feature>
<evidence type="ECO:0000313" key="3">
    <source>
        <dbReference type="EMBL" id="KAG6659763.1"/>
    </source>
</evidence>
<dbReference type="GO" id="GO:0003729">
    <property type="term" value="F:mRNA binding"/>
    <property type="evidence" value="ECO:0007669"/>
    <property type="project" value="TreeGrafter"/>
</dbReference>
<dbReference type="GO" id="GO:0000932">
    <property type="term" value="C:P-body"/>
    <property type="evidence" value="ECO:0007669"/>
    <property type="project" value="TreeGrafter"/>
</dbReference>
<name>A0A8T1R062_CARIL</name>
<proteinExistence type="predicted"/>
<dbReference type="GO" id="GO:0034063">
    <property type="term" value="P:stress granule assembly"/>
    <property type="evidence" value="ECO:0007669"/>
    <property type="project" value="TreeGrafter"/>
</dbReference>
<reference evidence="3" key="1">
    <citation type="submission" date="2020-12" db="EMBL/GenBank/DDBJ databases">
        <title>WGS assembly of Carya illinoinensis cv. Pawnee.</title>
        <authorList>
            <person name="Platts A."/>
            <person name="Shu S."/>
            <person name="Wright S."/>
            <person name="Barry K."/>
            <person name="Edger P."/>
            <person name="Pires J.C."/>
            <person name="Schmutz J."/>
        </authorList>
    </citation>
    <scope>NUCLEOTIDE SEQUENCE</scope>
    <source>
        <tissue evidence="3">Leaf</tissue>
    </source>
</reference>
<evidence type="ECO:0000313" key="4">
    <source>
        <dbReference type="Proteomes" id="UP000811609"/>
    </source>
</evidence>
<dbReference type="InterPro" id="IPR019050">
    <property type="entry name" value="FDF_dom"/>
</dbReference>
<sequence length="326" mass="35333">MPIHHDPAIIQSHYPQAPTASMSLPSSGPSTVPDPSAHTAQMSLLAPAFQGSLPLYQPSVNLRSWGSSPPPPTTNVSGLVVPMYWQGYYGCLGFQAQQQSLLRPPPGLSMPPSLQQTMQYPAMTASLPSGSSHLPASPLLESPSPLLPPFSLGTRNLQSSILPAQSSGIISNSSTTLITNNASARSLSTVTLSNSLPLEFDFIAMNEKFHKDELWGVLGRSNRAQEDVENSQDEDSGGVLKHEIKPVYVQDDFFDSLSCGDLDRESRNGRTRFSEQVGKDSETFSYISRHWGGRGEGRGPIQRGRSHVGYYGRGYGYVGRGRGHSY</sequence>
<dbReference type="Pfam" id="PF09532">
    <property type="entry name" value="FDF"/>
    <property type="match status" value="1"/>
</dbReference>
<dbReference type="PANTHER" id="PTHR13586">
    <property type="entry name" value="SCD6 PROTEIN-RELATED"/>
    <property type="match status" value="1"/>
</dbReference>